<feature type="compositionally biased region" description="Basic and acidic residues" evidence="1">
    <location>
        <begin position="1"/>
        <end position="12"/>
    </location>
</feature>
<feature type="transmembrane region" description="Helical" evidence="2">
    <location>
        <begin position="45"/>
        <end position="69"/>
    </location>
</feature>
<keyword evidence="2" id="KW-0472">Membrane</keyword>
<dbReference type="EMBL" id="JAUEPR010000154">
    <property type="protein sequence ID" value="KAK0461472.1"/>
    <property type="molecule type" value="Genomic_DNA"/>
</dbReference>
<feature type="region of interest" description="Disordered" evidence="1">
    <location>
        <begin position="153"/>
        <end position="224"/>
    </location>
</feature>
<proteinExistence type="predicted"/>
<dbReference type="Proteomes" id="UP001175227">
    <property type="component" value="Unassembled WGS sequence"/>
</dbReference>
<feature type="region of interest" description="Disordered" evidence="1">
    <location>
        <begin position="1"/>
        <end position="25"/>
    </location>
</feature>
<keyword evidence="2" id="KW-0812">Transmembrane</keyword>
<keyword evidence="2" id="KW-1133">Transmembrane helix</keyword>
<sequence length="224" mass="24571">MKRKVITEESKSSNKGSTKTHPACSPLLAVHPSQPGNISQEAARWIIPVLVIFGAILGSLCMWIGWGCLTRKGRRGKTELEVGPAYNSEAGGVKADEGFVWPAMETQRQEKVFLIPPTDPRRTRPSQANNSTTQISRMNTTTTMASVSVYSQVGKGDEDYDKEKHGDDDGLSECEVLSYIPEIEADPHASDLSDDDEYPASDEDESTDEEELFEFGRMIASSPA</sequence>
<evidence type="ECO:0000313" key="4">
    <source>
        <dbReference type="Proteomes" id="UP001175227"/>
    </source>
</evidence>
<gene>
    <name evidence="3" type="ORF">IW261DRAFT_1632511</name>
</gene>
<dbReference type="AlphaFoldDB" id="A0AA39TJN8"/>
<keyword evidence="4" id="KW-1185">Reference proteome</keyword>
<protein>
    <submittedName>
        <fullName evidence="3">Uncharacterized protein</fullName>
    </submittedName>
</protein>
<organism evidence="3 4">
    <name type="scientific">Armillaria novae-zelandiae</name>
    <dbReference type="NCBI Taxonomy" id="153914"/>
    <lineage>
        <taxon>Eukaryota</taxon>
        <taxon>Fungi</taxon>
        <taxon>Dikarya</taxon>
        <taxon>Basidiomycota</taxon>
        <taxon>Agaricomycotina</taxon>
        <taxon>Agaricomycetes</taxon>
        <taxon>Agaricomycetidae</taxon>
        <taxon>Agaricales</taxon>
        <taxon>Marasmiineae</taxon>
        <taxon>Physalacriaceae</taxon>
        <taxon>Armillaria</taxon>
    </lineage>
</organism>
<feature type="compositionally biased region" description="Acidic residues" evidence="1">
    <location>
        <begin position="192"/>
        <end position="213"/>
    </location>
</feature>
<evidence type="ECO:0000256" key="1">
    <source>
        <dbReference type="SAM" id="MobiDB-lite"/>
    </source>
</evidence>
<evidence type="ECO:0000256" key="2">
    <source>
        <dbReference type="SAM" id="Phobius"/>
    </source>
</evidence>
<name>A0AA39TJN8_9AGAR</name>
<comment type="caution">
    <text evidence="3">The sequence shown here is derived from an EMBL/GenBank/DDBJ whole genome shotgun (WGS) entry which is preliminary data.</text>
</comment>
<feature type="compositionally biased region" description="Basic and acidic residues" evidence="1">
    <location>
        <begin position="155"/>
        <end position="168"/>
    </location>
</feature>
<accession>A0AA39TJN8</accession>
<evidence type="ECO:0000313" key="3">
    <source>
        <dbReference type="EMBL" id="KAK0461472.1"/>
    </source>
</evidence>
<reference evidence="3" key="1">
    <citation type="submission" date="2023-06" db="EMBL/GenBank/DDBJ databases">
        <authorList>
            <consortium name="Lawrence Berkeley National Laboratory"/>
            <person name="Ahrendt S."/>
            <person name="Sahu N."/>
            <person name="Indic B."/>
            <person name="Wong-Bajracharya J."/>
            <person name="Merenyi Z."/>
            <person name="Ke H.-M."/>
            <person name="Monk M."/>
            <person name="Kocsube S."/>
            <person name="Drula E."/>
            <person name="Lipzen A."/>
            <person name="Balint B."/>
            <person name="Henrissat B."/>
            <person name="Andreopoulos B."/>
            <person name="Martin F.M."/>
            <person name="Harder C.B."/>
            <person name="Rigling D."/>
            <person name="Ford K.L."/>
            <person name="Foster G.D."/>
            <person name="Pangilinan J."/>
            <person name="Papanicolaou A."/>
            <person name="Barry K."/>
            <person name="LaButti K."/>
            <person name="Viragh M."/>
            <person name="Koriabine M."/>
            <person name="Yan M."/>
            <person name="Riley R."/>
            <person name="Champramary S."/>
            <person name="Plett K.L."/>
            <person name="Tsai I.J."/>
            <person name="Slot J."/>
            <person name="Sipos G."/>
            <person name="Plett J."/>
            <person name="Nagy L.G."/>
            <person name="Grigoriev I.V."/>
        </authorList>
    </citation>
    <scope>NUCLEOTIDE SEQUENCE</scope>
    <source>
        <strain evidence="3">ICMP 16352</strain>
    </source>
</reference>